<accession>B0DLN5</accession>
<dbReference type="KEGG" id="lbc:LACBIDRAFT_330547"/>
<dbReference type="Proteomes" id="UP000001194">
    <property type="component" value="Unassembled WGS sequence"/>
</dbReference>
<evidence type="ECO:0000313" key="2">
    <source>
        <dbReference type="EMBL" id="EDR04422.1"/>
    </source>
</evidence>
<feature type="region of interest" description="Disordered" evidence="1">
    <location>
        <begin position="1"/>
        <end position="37"/>
    </location>
</feature>
<dbReference type="InParanoid" id="B0DLN5"/>
<dbReference type="AlphaFoldDB" id="B0DLN5"/>
<sequence>MTTSEGRQNLGRLIDGRNPGQDASDGRGGTEPNPGPGPRYVYYRLYAQDGPIKSNNAIYSDNPFIGRIIPRSVPPPRTAASLKRHLCKIEGFSAPENCTLFLSLSENVPVDGGSRLSFQADFGPGLSSSDPVALVVSPQESGKWSPASVWTRASNEVGEQVQTRYIYYRVYDENGEVTSKMSFNKDDTSLGRIETLFVPPPHTVASLKSCISKSEGVSAHGLQVFEDDTGEITMKDDDVIALLADAYPGNVEEQPIAMVYKETLKKFKCKFSQWWTSDDSNWLSLSPGEIFHTDGILTKKCYKTIAINSGGKKGFFSLARGVLTPLLFTGVSNGNDKFLLLSNVYTIDTVYDNLVLF</sequence>
<organism evidence="3">
    <name type="scientific">Laccaria bicolor (strain S238N-H82 / ATCC MYA-4686)</name>
    <name type="common">Bicoloured deceiver</name>
    <name type="synonym">Laccaria laccata var. bicolor</name>
    <dbReference type="NCBI Taxonomy" id="486041"/>
    <lineage>
        <taxon>Eukaryota</taxon>
        <taxon>Fungi</taxon>
        <taxon>Dikarya</taxon>
        <taxon>Basidiomycota</taxon>
        <taxon>Agaricomycotina</taxon>
        <taxon>Agaricomycetes</taxon>
        <taxon>Agaricomycetidae</taxon>
        <taxon>Agaricales</taxon>
        <taxon>Agaricineae</taxon>
        <taxon>Hydnangiaceae</taxon>
        <taxon>Laccaria</taxon>
    </lineage>
</organism>
<dbReference type="EMBL" id="DS547118">
    <property type="protein sequence ID" value="EDR04422.1"/>
    <property type="molecule type" value="Genomic_DNA"/>
</dbReference>
<proteinExistence type="predicted"/>
<keyword evidence="3" id="KW-1185">Reference proteome</keyword>
<evidence type="ECO:0000313" key="3">
    <source>
        <dbReference type="Proteomes" id="UP000001194"/>
    </source>
</evidence>
<name>B0DLN5_LACBS</name>
<gene>
    <name evidence="2" type="ORF">LACBIDRAFT_330547</name>
</gene>
<reference evidence="2 3" key="1">
    <citation type="journal article" date="2008" name="Nature">
        <title>The genome of Laccaria bicolor provides insights into mycorrhizal symbiosis.</title>
        <authorList>
            <person name="Martin F."/>
            <person name="Aerts A."/>
            <person name="Ahren D."/>
            <person name="Brun A."/>
            <person name="Danchin E.G.J."/>
            <person name="Duchaussoy F."/>
            <person name="Gibon J."/>
            <person name="Kohler A."/>
            <person name="Lindquist E."/>
            <person name="Pereda V."/>
            <person name="Salamov A."/>
            <person name="Shapiro H.J."/>
            <person name="Wuyts J."/>
            <person name="Blaudez D."/>
            <person name="Buee M."/>
            <person name="Brokstein P."/>
            <person name="Canbaeck B."/>
            <person name="Cohen D."/>
            <person name="Courty P.E."/>
            <person name="Coutinho P.M."/>
            <person name="Delaruelle C."/>
            <person name="Detter J.C."/>
            <person name="Deveau A."/>
            <person name="DiFazio S."/>
            <person name="Duplessis S."/>
            <person name="Fraissinet-Tachet L."/>
            <person name="Lucic E."/>
            <person name="Frey-Klett P."/>
            <person name="Fourrey C."/>
            <person name="Feussner I."/>
            <person name="Gay G."/>
            <person name="Grimwood J."/>
            <person name="Hoegger P.J."/>
            <person name="Jain P."/>
            <person name="Kilaru S."/>
            <person name="Labbe J."/>
            <person name="Lin Y.C."/>
            <person name="Legue V."/>
            <person name="Le Tacon F."/>
            <person name="Marmeisse R."/>
            <person name="Melayah D."/>
            <person name="Montanini B."/>
            <person name="Muratet M."/>
            <person name="Nehls U."/>
            <person name="Niculita-Hirzel H."/>
            <person name="Oudot-Le Secq M.P."/>
            <person name="Peter M."/>
            <person name="Quesneville H."/>
            <person name="Rajashekar B."/>
            <person name="Reich M."/>
            <person name="Rouhier N."/>
            <person name="Schmutz J."/>
            <person name="Yin T."/>
            <person name="Chalot M."/>
            <person name="Henrissat B."/>
            <person name="Kuees U."/>
            <person name="Lucas S."/>
            <person name="Van de Peer Y."/>
            <person name="Podila G.K."/>
            <person name="Polle A."/>
            <person name="Pukkila P.J."/>
            <person name="Richardson P.M."/>
            <person name="Rouze P."/>
            <person name="Sanders I.R."/>
            <person name="Stajich J.E."/>
            <person name="Tunlid A."/>
            <person name="Tuskan G."/>
            <person name="Grigoriev I.V."/>
        </authorList>
    </citation>
    <scope>NUCLEOTIDE SEQUENCE [LARGE SCALE GENOMIC DNA]</scope>
    <source>
        <strain evidence="3">S238N-H82 / ATCC MYA-4686</strain>
    </source>
</reference>
<dbReference type="HOGENOM" id="CLU_033651_0_0_1"/>
<dbReference type="OrthoDB" id="2995174at2759"/>
<dbReference type="GeneID" id="6080564"/>
<protein>
    <submittedName>
        <fullName evidence="2">Predicted protein</fullName>
    </submittedName>
</protein>
<evidence type="ECO:0000256" key="1">
    <source>
        <dbReference type="SAM" id="MobiDB-lite"/>
    </source>
</evidence>
<dbReference type="RefSeq" id="XP_001884941.1">
    <property type="nucleotide sequence ID" value="XM_001884906.1"/>
</dbReference>